<keyword evidence="2" id="KW-0560">Oxidoreductase</keyword>
<dbReference type="RefSeq" id="WP_337706155.1">
    <property type="nucleotide sequence ID" value="NZ_JBBEGM010000013.1"/>
</dbReference>
<proteinExistence type="predicted"/>
<keyword evidence="3" id="KW-1185">Reference proteome</keyword>
<dbReference type="InterPro" id="IPR007138">
    <property type="entry name" value="ABM_dom"/>
</dbReference>
<dbReference type="Proteomes" id="UP001369736">
    <property type="component" value="Unassembled WGS sequence"/>
</dbReference>
<sequence length="114" mass="12236">MSNSVESVEPVFLLSRFVATDEIAAGHLLADLRETSRAVTGEPGHLTYEVFLDHADPRALFVVESWVSGEDAERHERAVVTSGGVARVAPLLGEPISTRTLRRAVVTARGGARA</sequence>
<dbReference type="Gene3D" id="3.30.70.100">
    <property type="match status" value="1"/>
</dbReference>
<evidence type="ECO:0000259" key="1">
    <source>
        <dbReference type="PROSITE" id="PS51725"/>
    </source>
</evidence>
<name>A0ABU8MBQ1_9PSEU</name>
<dbReference type="GO" id="GO:0004497">
    <property type="term" value="F:monooxygenase activity"/>
    <property type="evidence" value="ECO:0007669"/>
    <property type="project" value="UniProtKB-KW"/>
</dbReference>
<protein>
    <submittedName>
        <fullName evidence="2">Antibiotic biosynthesis monooxygenase</fullName>
    </submittedName>
</protein>
<keyword evidence="2" id="KW-0503">Monooxygenase</keyword>
<reference evidence="2 3" key="1">
    <citation type="submission" date="2024-03" db="EMBL/GenBank/DDBJ databases">
        <title>Actinomycetospora sp. OC33-EN07, a novel actinomycete isolated from wild orchid (Aerides multiflora).</title>
        <authorList>
            <person name="Suriyachadkun C."/>
        </authorList>
    </citation>
    <scope>NUCLEOTIDE SEQUENCE [LARGE SCALE GENOMIC DNA]</scope>
    <source>
        <strain evidence="2 3">OC33-EN07</strain>
    </source>
</reference>
<feature type="domain" description="ABM" evidence="1">
    <location>
        <begin position="12"/>
        <end position="101"/>
    </location>
</feature>
<dbReference type="EMBL" id="JBBEGM010000013">
    <property type="protein sequence ID" value="MEJ2864789.1"/>
    <property type="molecule type" value="Genomic_DNA"/>
</dbReference>
<dbReference type="SUPFAM" id="SSF54909">
    <property type="entry name" value="Dimeric alpha+beta barrel"/>
    <property type="match status" value="1"/>
</dbReference>
<comment type="caution">
    <text evidence="2">The sequence shown here is derived from an EMBL/GenBank/DDBJ whole genome shotgun (WGS) entry which is preliminary data.</text>
</comment>
<organism evidence="2 3">
    <name type="scientific">Actinomycetospora flava</name>
    <dbReference type="NCBI Taxonomy" id="3129232"/>
    <lineage>
        <taxon>Bacteria</taxon>
        <taxon>Bacillati</taxon>
        <taxon>Actinomycetota</taxon>
        <taxon>Actinomycetes</taxon>
        <taxon>Pseudonocardiales</taxon>
        <taxon>Pseudonocardiaceae</taxon>
        <taxon>Actinomycetospora</taxon>
    </lineage>
</organism>
<evidence type="ECO:0000313" key="2">
    <source>
        <dbReference type="EMBL" id="MEJ2864789.1"/>
    </source>
</evidence>
<accession>A0ABU8MBQ1</accession>
<gene>
    <name evidence="2" type="ORF">WCD58_26770</name>
</gene>
<dbReference type="InterPro" id="IPR011008">
    <property type="entry name" value="Dimeric_a/b-barrel"/>
</dbReference>
<dbReference type="PROSITE" id="PS51725">
    <property type="entry name" value="ABM"/>
    <property type="match status" value="1"/>
</dbReference>
<evidence type="ECO:0000313" key="3">
    <source>
        <dbReference type="Proteomes" id="UP001369736"/>
    </source>
</evidence>
<dbReference type="Pfam" id="PF03992">
    <property type="entry name" value="ABM"/>
    <property type="match status" value="1"/>
</dbReference>